<evidence type="ECO:0000259" key="6">
    <source>
        <dbReference type="SMART" id="SM00642"/>
    </source>
</evidence>
<dbReference type="Gene3D" id="3.20.20.80">
    <property type="entry name" value="Glycosidases"/>
    <property type="match status" value="1"/>
</dbReference>
<evidence type="ECO:0000256" key="1">
    <source>
        <dbReference type="ARBA" id="ARBA00008061"/>
    </source>
</evidence>
<comment type="similarity">
    <text evidence="1">Belongs to the glycosyl hydrolase 13 family.</text>
</comment>
<dbReference type="EC" id="3.2.1.-" evidence="7"/>
<dbReference type="RefSeq" id="WP_239796057.1">
    <property type="nucleotide sequence ID" value="NZ_OU912926.1"/>
</dbReference>
<dbReference type="InterPro" id="IPR017853">
    <property type="entry name" value="GH"/>
</dbReference>
<dbReference type="InterPro" id="IPR044505">
    <property type="entry name" value="GlgX_Isoamylase_N_E_set"/>
</dbReference>
<keyword evidence="3" id="KW-0809">Transit peptide</keyword>
<dbReference type="SUPFAM" id="SSF51445">
    <property type="entry name" value="(Trans)glycosidases"/>
    <property type="match status" value="1"/>
</dbReference>
<gene>
    <name evidence="7" type="primary">glgX</name>
    <name evidence="7" type="ORF">NTG6680_0797</name>
</gene>
<keyword evidence="2 7" id="KW-0378">Hydrolase</keyword>
<dbReference type="InterPro" id="IPR011837">
    <property type="entry name" value="Glycogen_debranch_GlgX"/>
</dbReference>
<dbReference type="InterPro" id="IPR004193">
    <property type="entry name" value="Glyco_hydro_13_N"/>
</dbReference>
<feature type="compositionally biased region" description="Basic and acidic residues" evidence="5">
    <location>
        <begin position="495"/>
        <end position="507"/>
    </location>
</feature>
<dbReference type="EMBL" id="OU912926">
    <property type="protein sequence ID" value="CAG9932050.1"/>
    <property type="molecule type" value="Genomic_DNA"/>
</dbReference>
<dbReference type="Pfam" id="PF00128">
    <property type="entry name" value="Alpha-amylase"/>
    <property type="match status" value="1"/>
</dbReference>
<dbReference type="InterPro" id="IPR014756">
    <property type="entry name" value="Ig_E-set"/>
</dbReference>
<dbReference type="CDD" id="cd02856">
    <property type="entry name" value="E_set_GDE_Isoamylase_N"/>
    <property type="match status" value="1"/>
</dbReference>
<dbReference type="Pfam" id="PF21156">
    <property type="entry name" value="ISOA1-3_C"/>
    <property type="match status" value="1"/>
</dbReference>
<feature type="region of interest" description="Disordered" evidence="5">
    <location>
        <begin position="495"/>
        <end position="519"/>
    </location>
</feature>
<dbReference type="InterPro" id="IPR006047">
    <property type="entry name" value="GH13_cat_dom"/>
</dbReference>
<name>A0ABN8ANM3_9PROT</name>
<dbReference type="InterPro" id="IPR048650">
    <property type="entry name" value="ISOA1-3-like_C"/>
</dbReference>
<dbReference type="Proteomes" id="UP000839052">
    <property type="component" value="Chromosome"/>
</dbReference>
<keyword evidence="8" id="KW-1185">Reference proteome</keyword>
<keyword evidence="4 7" id="KW-0326">Glycosidase</keyword>
<evidence type="ECO:0000256" key="2">
    <source>
        <dbReference type="ARBA" id="ARBA00022801"/>
    </source>
</evidence>
<protein>
    <submittedName>
        <fullName evidence="7">Glycogen operon protein GlgX homolog</fullName>
        <ecNumber evidence="7">3.2.1.-</ecNumber>
    </submittedName>
</protein>
<dbReference type="SMART" id="SM00642">
    <property type="entry name" value="Aamy"/>
    <property type="match status" value="1"/>
</dbReference>
<dbReference type="PANTHER" id="PTHR43002">
    <property type="entry name" value="GLYCOGEN DEBRANCHING ENZYME"/>
    <property type="match status" value="1"/>
</dbReference>
<dbReference type="Pfam" id="PF02922">
    <property type="entry name" value="CBM_48"/>
    <property type="match status" value="1"/>
</dbReference>
<dbReference type="SUPFAM" id="SSF51011">
    <property type="entry name" value="Glycosyl hydrolase domain"/>
    <property type="match status" value="1"/>
</dbReference>
<reference evidence="7 8" key="1">
    <citation type="submission" date="2021-10" db="EMBL/GenBank/DDBJ databases">
        <authorList>
            <person name="Koch H."/>
        </authorList>
    </citation>
    <scope>NUCLEOTIDE SEQUENCE [LARGE SCALE GENOMIC DNA]</scope>
    <source>
        <strain evidence="7">6680</strain>
    </source>
</reference>
<organism evidence="7 8">
    <name type="scientific">Candidatus Nitrotoga arctica</name>
    <dbReference type="NCBI Taxonomy" id="453162"/>
    <lineage>
        <taxon>Bacteria</taxon>
        <taxon>Pseudomonadati</taxon>
        <taxon>Pseudomonadota</taxon>
        <taxon>Betaproteobacteria</taxon>
        <taxon>Nitrosomonadales</taxon>
        <taxon>Gallionellaceae</taxon>
        <taxon>Candidatus Nitrotoga</taxon>
    </lineage>
</organism>
<dbReference type="CDD" id="cd11326">
    <property type="entry name" value="AmyAc_Glg_debranch"/>
    <property type="match status" value="1"/>
</dbReference>
<evidence type="ECO:0000313" key="8">
    <source>
        <dbReference type="Proteomes" id="UP000839052"/>
    </source>
</evidence>
<feature type="domain" description="Glycosyl hydrolase family 13 catalytic" evidence="6">
    <location>
        <begin position="186"/>
        <end position="598"/>
    </location>
</feature>
<proteinExistence type="inferred from homology"/>
<sequence>MNTPERTLHDYVADISEHTEVRRGVPLPFGTHESEGGVNFSLFSRHATHVRLELFDHPVDATPARVIDFDFTRNRTGDIWHVWVEGIRSGQLYAYRVDGPYQPREGHRFNFHKLLLDPFATAISRVPNWDFGPARGYDLSTPERDLICSKVDDAEAMPKCVFTNEHFHWHDDQPLRHPWSKTVIYETHVRGFTIHPSSVVEHPGTYRGLMEKIPYLKELGVTAVELMPVHEFNEFEVPGINPQTGKPLRNYWGYDPVAFFAPKASYSSAGGMGQQKLEFKEMVRALHHAGIEVILDVVFNHTSEGNELGPTLCFRGIDNSIFYMLESDQRYYKNYAGTGNTINANHPVVRDHILGALRYWVVEMHVDGFRFDLASILGRDRTGKLLANAPLLERIAEDPILRDAKIIAEAWDTAGAYEVGSFSERRWTEWNGRYRDDIRRFWRGDDGMLGLFASRICGSADIYTKSGKGPESSINFVTCHDGFTLNDLVSYRDKHNEANGENNHDGTNENFSENYGTEGETTDAGIEALRKGQIKNFLLTLLISRGVPMLLSGDEFRRTQGGNNNAYCQDNETSWHDWSCLEQHREIFRFTRGMIDFRRAHPILSKEQFYTDANIHWFGPQGGMPNWADPKEKQFGCLIHEDEQRALFLIFNASADAVDFGLPPVLPGTRWHLAVDTSREAPQDLFAVGKEPLWEDPQTYYLSPRSSAILLARKQESALGGRAV</sequence>
<dbReference type="SUPFAM" id="SSF81296">
    <property type="entry name" value="E set domains"/>
    <property type="match status" value="1"/>
</dbReference>
<evidence type="ECO:0000313" key="7">
    <source>
        <dbReference type="EMBL" id="CAG9932050.1"/>
    </source>
</evidence>
<dbReference type="Gene3D" id="2.60.40.1180">
    <property type="entry name" value="Golgi alpha-mannosidase II"/>
    <property type="match status" value="1"/>
</dbReference>
<dbReference type="Gene3D" id="2.60.40.10">
    <property type="entry name" value="Immunoglobulins"/>
    <property type="match status" value="1"/>
</dbReference>
<evidence type="ECO:0000256" key="4">
    <source>
        <dbReference type="ARBA" id="ARBA00023295"/>
    </source>
</evidence>
<dbReference type="GO" id="GO:0016798">
    <property type="term" value="F:hydrolase activity, acting on glycosyl bonds"/>
    <property type="evidence" value="ECO:0007669"/>
    <property type="project" value="UniProtKB-KW"/>
</dbReference>
<dbReference type="InterPro" id="IPR013780">
    <property type="entry name" value="Glyco_hydro_b"/>
</dbReference>
<dbReference type="NCBIfam" id="TIGR02100">
    <property type="entry name" value="glgX_debranch"/>
    <property type="match status" value="1"/>
</dbReference>
<dbReference type="InterPro" id="IPR013783">
    <property type="entry name" value="Ig-like_fold"/>
</dbReference>
<accession>A0ABN8ANM3</accession>
<evidence type="ECO:0000256" key="5">
    <source>
        <dbReference type="SAM" id="MobiDB-lite"/>
    </source>
</evidence>
<evidence type="ECO:0000256" key="3">
    <source>
        <dbReference type="ARBA" id="ARBA00022946"/>
    </source>
</evidence>